<protein>
    <submittedName>
        <fullName evidence="7">Zn-dependent protease</fullName>
    </submittedName>
</protein>
<dbReference type="SUPFAM" id="SSF55486">
    <property type="entry name" value="Metalloproteases ('zincins'), catalytic domain"/>
    <property type="match status" value="1"/>
</dbReference>
<feature type="domain" description="Peptidase M10 metallopeptidase" evidence="6">
    <location>
        <begin position="87"/>
        <end position="217"/>
    </location>
</feature>
<dbReference type="GO" id="GO:0004222">
    <property type="term" value="F:metalloendopeptidase activity"/>
    <property type="evidence" value="ECO:0007669"/>
    <property type="project" value="InterPro"/>
</dbReference>
<reference evidence="7 8" key="1">
    <citation type="journal article" date="2015" name="Genome Announc.">
        <title>Expanding the biotechnology potential of lactobacilli through comparative genomics of 213 strains and associated genera.</title>
        <authorList>
            <person name="Sun Z."/>
            <person name="Harris H.M."/>
            <person name="McCann A."/>
            <person name="Guo C."/>
            <person name="Argimon S."/>
            <person name="Zhang W."/>
            <person name="Yang X."/>
            <person name="Jeffery I.B."/>
            <person name="Cooney J.C."/>
            <person name="Kagawa T.F."/>
            <person name="Liu W."/>
            <person name="Song Y."/>
            <person name="Salvetti E."/>
            <person name="Wrobel A."/>
            <person name="Rasinkangas P."/>
            <person name="Parkhill J."/>
            <person name="Rea M.C."/>
            <person name="O'Sullivan O."/>
            <person name="Ritari J."/>
            <person name="Douillard F.P."/>
            <person name="Paul Ross R."/>
            <person name="Yang R."/>
            <person name="Briner A.E."/>
            <person name="Felis G.E."/>
            <person name="de Vos W.M."/>
            <person name="Barrangou R."/>
            <person name="Klaenhammer T.R."/>
            <person name="Caufield P.W."/>
            <person name="Cui Y."/>
            <person name="Zhang H."/>
            <person name="O'Toole P.W."/>
        </authorList>
    </citation>
    <scope>NUCLEOTIDE SEQUENCE [LARGE SCALE GENOMIC DNA]</scope>
    <source>
        <strain evidence="7 8">DSM 20452</strain>
    </source>
</reference>
<keyword evidence="4" id="KW-0862">Zinc</keyword>
<evidence type="ECO:0000313" key="7">
    <source>
        <dbReference type="EMBL" id="KRM77434.1"/>
    </source>
</evidence>
<keyword evidence="3" id="KW-0378">Hydrolase</keyword>
<dbReference type="AlphaFoldDB" id="A0A0R2BEI8"/>
<sequence>MTLFITASLSLGLLWFMTSPYALPVVREIQTLVTKIIPVQGKLPNVKTESISQGDPTAQSYSEDTNAQASNGARWSKNTATVYLEASDERFRTAYLRAIENWNQTGAFNFDLTDDKKRAQIILKQQNDANTSAAGVTHTMINQLTNRLTSADVYLNSYYLLNAQYGYSQLRITNTAEHELGHAIGLAHDDENVSVMQSAGSYYSIQPKDIEAVKALYQEG</sequence>
<name>A0A0R2BEI8_9LACO</name>
<dbReference type="CDD" id="cd04268">
    <property type="entry name" value="ZnMc_MMP_like"/>
    <property type="match status" value="1"/>
</dbReference>
<organism evidence="7 8">
    <name type="scientific">Ligilactobacillus murinus DSM 20452 = NBRC 14221</name>
    <dbReference type="NCBI Taxonomy" id="1423772"/>
    <lineage>
        <taxon>Bacteria</taxon>
        <taxon>Bacillati</taxon>
        <taxon>Bacillota</taxon>
        <taxon>Bacilli</taxon>
        <taxon>Lactobacillales</taxon>
        <taxon>Lactobacillaceae</taxon>
        <taxon>Ligilactobacillus</taxon>
    </lineage>
</organism>
<evidence type="ECO:0000256" key="3">
    <source>
        <dbReference type="ARBA" id="ARBA00022801"/>
    </source>
</evidence>
<dbReference type="Proteomes" id="UP000051612">
    <property type="component" value="Unassembled WGS sequence"/>
</dbReference>
<evidence type="ECO:0000313" key="8">
    <source>
        <dbReference type="Proteomes" id="UP000051612"/>
    </source>
</evidence>
<dbReference type="InterPro" id="IPR024079">
    <property type="entry name" value="MetalloPept_cat_dom_sf"/>
</dbReference>
<gene>
    <name evidence="7" type="ORF">FC48_GL000696</name>
</gene>
<keyword evidence="2" id="KW-0479">Metal-binding</keyword>
<keyword evidence="1 7" id="KW-0645">Protease</keyword>
<evidence type="ECO:0000256" key="4">
    <source>
        <dbReference type="ARBA" id="ARBA00022833"/>
    </source>
</evidence>
<dbReference type="GO" id="GO:0031012">
    <property type="term" value="C:extracellular matrix"/>
    <property type="evidence" value="ECO:0007669"/>
    <property type="project" value="InterPro"/>
</dbReference>
<dbReference type="EMBL" id="AYYN01000020">
    <property type="protein sequence ID" value="KRM77434.1"/>
    <property type="molecule type" value="Genomic_DNA"/>
</dbReference>
<dbReference type="GO" id="GO:0008270">
    <property type="term" value="F:zinc ion binding"/>
    <property type="evidence" value="ECO:0007669"/>
    <property type="project" value="InterPro"/>
</dbReference>
<evidence type="ECO:0000256" key="1">
    <source>
        <dbReference type="ARBA" id="ARBA00022670"/>
    </source>
</evidence>
<evidence type="ECO:0000256" key="2">
    <source>
        <dbReference type="ARBA" id="ARBA00022723"/>
    </source>
</evidence>
<dbReference type="PATRIC" id="fig|1423772.3.peg.761"/>
<accession>A0A0R2BEI8</accession>
<dbReference type="GO" id="GO:0006508">
    <property type="term" value="P:proteolysis"/>
    <property type="evidence" value="ECO:0007669"/>
    <property type="project" value="UniProtKB-KW"/>
</dbReference>
<proteinExistence type="predicted"/>
<evidence type="ECO:0000256" key="5">
    <source>
        <dbReference type="SAM" id="MobiDB-lite"/>
    </source>
</evidence>
<dbReference type="Gene3D" id="3.40.390.10">
    <property type="entry name" value="Collagenase (Catalytic Domain)"/>
    <property type="match status" value="1"/>
</dbReference>
<evidence type="ECO:0000259" key="6">
    <source>
        <dbReference type="Pfam" id="PF00413"/>
    </source>
</evidence>
<feature type="region of interest" description="Disordered" evidence="5">
    <location>
        <begin position="47"/>
        <end position="71"/>
    </location>
</feature>
<comment type="caution">
    <text evidence="7">The sequence shown here is derived from an EMBL/GenBank/DDBJ whole genome shotgun (WGS) entry which is preliminary data.</text>
</comment>
<dbReference type="InterPro" id="IPR001818">
    <property type="entry name" value="Pept_M10_metallopeptidase"/>
</dbReference>
<dbReference type="Pfam" id="PF00413">
    <property type="entry name" value="Peptidase_M10"/>
    <property type="match status" value="1"/>
</dbReference>